<accession>A0A835BG30</accession>
<proteinExistence type="predicted"/>
<evidence type="ECO:0000313" key="2">
    <source>
        <dbReference type="Proteomes" id="UP000636709"/>
    </source>
</evidence>
<dbReference type="Proteomes" id="UP000636709">
    <property type="component" value="Unassembled WGS sequence"/>
</dbReference>
<comment type="caution">
    <text evidence="1">The sequence shown here is derived from an EMBL/GenBank/DDBJ whole genome shotgun (WGS) entry which is preliminary data.</text>
</comment>
<evidence type="ECO:0000313" key="1">
    <source>
        <dbReference type="EMBL" id="KAF8690638.1"/>
    </source>
</evidence>
<dbReference type="EMBL" id="JACEFO010001972">
    <property type="protein sequence ID" value="KAF8690638.1"/>
    <property type="molecule type" value="Genomic_DNA"/>
</dbReference>
<organism evidence="1 2">
    <name type="scientific">Digitaria exilis</name>
    <dbReference type="NCBI Taxonomy" id="1010633"/>
    <lineage>
        <taxon>Eukaryota</taxon>
        <taxon>Viridiplantae</taxon>
        <taxon>Streptophyta</taxon>
        <taxon>Embryophyta</taxon>
        <taxon>Tracheophyta</taxon>
        <taxon>Spermatophyta</taxon>
        <taxon>Magnoliopsida</taxon>
        <taxon>Liliopsida</taxon>
        <taxon>Poales</taxon>
        <taxon>Poaceae</taxon>
        <taxon>PACMAD clade</taxon>
        <taxon>Panicoideae</taxon>
        <taxon>Panicodae</taxon>
        <taxon>Paniceae</taxon>
        <taxon>Anthephorinae</taxon>
        <taxon>Digitaria</taxon>
    </lineage>
</organism>
<keyword evidence="2" id="KW-1185">Reference proteome</keyword>
<sequence length="71" mass="7992">MWLLLRKCLSCCYHVHGGAGLLEHFEGTDRESVAEPPPGVVDNRPTGWVGLPDHRCRVLYMRCLVFVDGPE</sequence>
<protein>
    <submittedName>
        <fullName evidence="1">Uncharacterized protein</fullName>
    </submittedName>
</protein>
<name>A0A835BG30_9POAL</name>
<gene>
    <name evidence="1" type="ORF">HU200_041009</name>
</gene>
<dbReference type="AlphaFoldDB" id="A0A835BG30"/>
<reference evidence="1" key="1">
    <citation type="submission" date="2020-07" db="EMBL/GenBank/DDBJ databases">
        <title>Genome sequence and genetic diversity analysis of an under-domesticated orphan crop, white fonio (Digitaria exilis).</title>
        <authorList>
            <person name="Bennetzen J.L."/>
            <person name="Chen S."/>
            <person name="Ma X."/>
            <person name="Wang X."/>
            <person name="Yssel A.E.J."/>
            <person name="Chaluvadi S.R."/>
            <person name="Johnson M."/>
            <person name="Gangashetty P."/>
            <person name="Hamidou F."/>
            <person name="Sanogo M.D."/>
            <person name="Zwaenepoel A."/>
            <person name="Wallace J."/>
            <person name="Van De Peer Y."/>
            <person name="Van Deynze A."/>
        </authorList>
    </citation>
    <scope>NUCLEOTIDE SEQUENCE</scope>
    <source>
        <tissue evidence="1">Leaves</tissue>
    </source>
</reference>